<dbReference type="InterPro" id="IPR046547">
    <property type="entry name" value="DUF6803"/>
</dbReference>
<accession>A0A935IRB2</accession>
<dbReference type="AlphaFoldDB" id="A0A935IRB2"/>
<evidence type="ECO:0000256" key="1">
    <source>
        <dbReference type="SAM" id="Phobius"/>
    </source>
</evidence>
<evidence type="ECO:0000313" key="3">
    <source>
        <dbReference type="EMBL" id="MBK7273636.1"/>
    </source>
</evidence>
<evidence type="ECO:0000313" key="5">
    <source>
        <dbReference type="Proteomes" id="UP000726105"/>
    </source>
</evidence>
<gene>
    <name evidence="2" type="ORF">IPF40_01365</name>
    <name evidence="3" type="ORF">IPI13_10890</name>
</gene>
<dbReference type="EMBL" id="JADJIB010000004">
    <property type="protein sequence ID" value="MBK7273636.1"/>
    <property type="molecule type" value="Genomic_DNA"/>
</dbReference>
<protein>
    <submittedName>
        <fullName evidence="3">Permease</fullName>
    </submittedName>
</protein>
<dbReference type="EMBL" id="JADIXZ010000001">
    <property type="protein sequence ID" value="MBK6299742.1"/>
    <property type="molecule type" value="Genomic_DNA"/>
</dbReference>
<keyword evidence="1" id="KW-1133">Transmembrane helix</keyword>
<reference evidence="4 5" key="1">
    <citation type="submission" date="2020-10" db="EMBL/GenBank/DDBJ databases">
        <title>Connecting structure to function with the recovery of over 1000 high-quality activated sludge metagenome-assembled genomes encoding full-length rRNA genes using long-read sequencing.</title>
        <authorList>
            <person name="Singleton C.M."/>
            <person name="Petriglieri F."/>
            <person name="Kristensen J.M."/>
            <person name="Kirkegaard R.H."/>
            <person name="Michaelsen T.Y."/>
            <person name="Andersen M.H."/>
            <person name="Karst S.M."/>
            <person name="Dueholm M.S."/>
            <person name="Nielsen P.H."/>
            <person name="Albertsen M."/>
        </authorList>
    </citation>
    <scope>NUCLEOTIDE SEQUENCE [LARGE SCALE GENOMIC DNA]</scope>
    <source>
        <strain evidence="2">AalE_18-Q3-R2-46_BAT3C.188</strain>
        <strain evidence="3">Ega_18-Q3-R5-49_MAXAC.001</strain>
    </source>
</reference>
<feature type="transmembrane region" description="Helical" evidence="1">
    <location>
        <begin position="52"/>
        <end position="72"/>
    </location>
</feature>
<dbReference type="Proteomes" id="UP000718281">
    <property type="component" value="Unassembled WGS sequence"/>
</dbReference>
<evidence type="ECO:0000313" key="4">
    <source>
        <dbReference type="Proteomes" id="UP000718281"/>
    </source>
</evidence>
<proteinExistence type="predicted"/>
<dbReference type="Proteomes" id="UP000726105">
    <property type="component" value="Unassembled WGS sequence"/>
</dbReference>
<organism evidence="3 5">
    <name type="scientific">Candidatus Phosphoribacter hodrii</name>
    <dbReference type="NCBI Taxonomy" id="2953743"/>
    <lineage>
        <taxon>Bacteria</taxon>
        <taxon>Bacillati</taxon>
        <taxon>Actinomycetota</taxon>
        <taxon>Actinomycetes</taxon>
        <taxon>Micrococcales</taxon>
        <taxon>Dermatophilaceae</taxon>
        <taxon>Candidatus Phosphoribacter</taxon>
    </lineage>
</organism>
<keyword evidence="1" id="KW-0812">Transmembrane</keyword>
<sequence>MSMTHYMGLLAVNQPWNLILFMAIPVILAETLAITELVLLFRSDPPTWVRSLSRWAGLIAGPVMVLVLVHLLKNAVVPLTSGGGWRGAADVIAVLTYLLAGLPLIGITLVEVGAIGTDARDARKWHAVFVGVFLVLAHVAMIFGMLDPTVLGWGATHDMPGGGTMPGMNH</sequence>
<evidence type="ECO:0000313" key="2">
    <source>
        <dbReference type="EMBL" id="MBK6299742.1"/>
    </source>
</evidence>
<feature type="transmembrane region" description="Helical" evidence="1">
    <location>
        <begin position="127"/>
        <end position="146"/>
    </location>
</feature>
<dbReference type="Pfam" id="PF20617">
    <property type="entry name" value="DUF6803"/>
    <property type="match status" value="1"/>
</dbReference>
<name>A0A935IRB2_9MICO</name>
<keyword evidence="1" id="KW-0472">Membrane</keyword>
<feature type="transmembrane region" description="Helical" evidence="1">
    <location>
        <begin position="92"/>
        <end position="115"/>
    </location>
</feature>
<comment type="caution">
    <text evidence="3">The sequence shown here is derived from an EMBL/GenBank/DDBJ whole genome shotgun (WGS) entry which is preliminary data.</text>
</comment>
<feature type="transmembrane region" description="Helical" evidence="1">
    <location>
        <begin position="20"/>
        <end position="40"/>
    </location>
</feature>